<dbReference type="EMBL" id="CP045901">
    <property type="protein sequence ID" value="QQP37494.1"/>
    <property type="molecule type" value="Genomic_DNA"/>
</dbReference>
<name>A0A7T8JWX8_CALRO</name>
<gene>
    <name evidence="1" type="ORF">FKW44_017776</name>
</gene>
<evidence type="ECO:0000313" key="2">
    <source>
        <dbReference type="Proteomes" id="UP000595437"/>
    </source>
</evidence>
<organism evidence="1 2">
    <name type="scientific">Caligus rogercresseyi</name>
    <name type="common">Sea louse</name>
    <dbReference type="NCBI Taxonomy" id="217165"/>
    <lineage>
        <taxon>Eukaryota</taxon>
        <taxon>Metazoa</taxon>
        <taxon>Ecdysozoa</taxon>
        <taxon>Arthropoda</taxon>
        <taxon>Crustacea</taxon>
        <taxon>Multicrustacea</taxon>
        <taxon>Hexanauplia</taxon>
        <taxon>Copepoda</taxon>
        <taxon>Siphonostomatoida</taxon>
        <taxon>Caligidae</taxon>
        <taxon>Caligus</taxon>
    </lineage>
</organism>
<sequence>MWVIQATLKKLGFQGLRATRPLVKDPRRLSLLEDFELRLAGPPAGTAKLVLPVVVFETMVSSPIMTTCPNLAKVVAAIKIWRDVHEDEYSSYHVGAFYLTGQERVSVYTRAPKYSVERGACCGI</sequence>
<dbReference type="AlphaFoldDB" id="A0A7T8JWX8"/>
<keyword evidence="2" id="KW-1185">Reference proteome</keyword>
<proteinExistence type="predicted"/>
<reference evidence="2" key="1">
    <citation type="submission" date="2021-01" db="EMBL/GenBank/DDBJ databases">
        <title>Caligus Genome Assembly.</title>
        <authorList>
            <person name="Gallardo-Escarate C."/>
        </authorList>
    </citation>
    <scope>NUCLEOTIDE SEQUENCE [LARGE SCALE GENOMIC DNA]</scope>
</reference>
<accession>A0A7T8JWX8</accession>
<evidence type="ECO:0000313" key="1">
    <source>
        <dbReference type="EMBL" id="QQP37494.1"/>
    </source>
</evidence>
<protein>
    <submittedName>
        <fullName evidence="1">Uncharacterized protein</fullName>
    </submittedName>
</protein>
<dbReference type="Proteomes" id="UP000595437">
    <property type="component" value="Chromosome 12"/>
</dbReference>